<dbReference type="InterPro" id="IPR008926">
    <property type="entry name" value="RNR_R1-su_N"/>
</dbReference>
<accession>A0A075AEJ4</accession>
<gene>
    <name evidence="7" type="ORF">T265_06062</name>
</gene>
<evidence type="ECO:0000259" key="6">
    <source>
        <dbReference type="Pfam" id="PF02867"/>
    </source>
</evidence>
<dbReference type="InterPro" id="IPR013509">
    <property type="entry name" value="RNR_lsu_N"/>
</dbReference>
<dbReference type="GO" id="GO:0005524">
    <property type="term" value="F:ATP binding"/>
    <property type="evidence" value="ECO:0007669"/>
    <property type="project" value="InterPro"/>
</dbReference>
<dbReference type="RefSeq" id="XP_009169496.1">
    <property type="nucleotide sequence ID" value="XM_009171232.1"/>
</dbReference>
<evidence type="ECO:0000256" key="2">
    <source>
        <dbReference type="ARBA" id="ARBA00012274"/>
    </source>
</evidence>
<dbReference type="OrthoDB" id="3000483at2759"/>
<dbReference type="KEGG" id="ovi:T265_06062"/>
<dbReference type="Pfam" id="PF02867">
    <property type="entry name" value="Ribonuc_red_lgC"/>
    <property type="match status" value="1"/>
</dbReference>
<dbReference type="UniPathway" id="UPA00326"/>
<evidence type="ECO:0000313" key="7">
    <source>
        <dbReference type="EMBL" id="KER26779.1"/>
    </source>
</evidence>
<dbReference type="STRING" id="6198.A0A075AEJ4"/>
<dbReference type="GO" id="GO:0005971">
    <property type="term" value="C:ribonucleoside-diphosphate reductase complex"/>
    <property type="evidence" value="ECO:0007669"/>
    <property type="project" value="TreeGrafter"/>
</dbReference>
<proteinExistence type="inferred from homology"/>
<evidence type="ECO:0000313" key="8">
    <source>
        <dbReference type="Proteomes" id="UP000054324"/>
    </source>
</evidence>
<dbReference type="Proteomes" id="UP000054324">
    <property type="component" value="Unassembled WGS sequence"/>
</dbReference>
<keyword evidence="8" id="KW-1185">Reference proteome</keyword>
<dbReference type="GO" id="GO:0009263">
    <property type="term" value="P:deoxyribonucleotide biosynthetic process"/>
    <property type="evidence" value="ECO:0007669"/>
    <property type="project" value="UniProtKB-KW"/>
</dbReference>
<comment type="function">
    <text evidence="4">Provides the precursors necessary for DNA synthesis. Catalyzes the biosynthesis of deoxyribonucleotides from the corresponding ribonucleotides.</text>
</comment>
<evidence type="ECO:0000256" key="3">
    <source>
        <dbReference type="ARBA" id="ARBA00023002"/>
    </source>
</evidence>
<feature type="domain" description="Ribonucleotide reductase large subunit N-terminal" evidence="5">
    <location>
        <begin position="71"/>
        <end position="142"/>
    </location>
</feature>
<dbReference type="AlphaFoldDB" id="A0A075AEJ4"/>
<dbReference type="PANTHER" id="PTHR11573">
    <property type="entry name" value="RIBONUCLEOSIDE-DIPHOSPHATE REDUCTASE LARGE CHAIN"/>
    <property type="match status" value="1"/>
</dbReference>
<comment type="catalytic activity">
    <reaction evidence="4">
        <text>a 2'-deoxyribonucleoside 5'-diphosphate + [thioredoxin]-disulfide + H2O = a ribonucleoside 5'-diphosphate + [thioredoxin]-dithiol</text>
        <dbReference type="Rhea" id="RHEA:23252"/>
        <dbReference type="Rhea" id="RHEA-COMP:10698"/>
        <dbReference type="Rhea" id="RHEA-COMP:10700"/>
        <dbReference type="ChEBI" id="CHEBI:15377"/>
        <dbReference type="ChEBI" id="CHEBI:29950"/>
        <dbReference type="ChEBI" id="CHEBI:50058"/>
        <dbReference type="ChEBI" id="CHEBI:57930"/>
        <dbReference type="ChEBI" id="CHEBI:73316"/>
        <dbReference type="EC" id="1.17.4.1"/>
    </reaction>
</comment>
<sequence>MTTGPWPLAWPFLICMKNTKASFSGVNGNLYGCVNERTKLHPPIVSEDAIQIIRENSDRLNLAIDYQRDFNYNYCGFTTLERTHLFKLHGKLHERQQHMLMRASAGIHGRYVDAAIETMYNLMSEKWFTHASPTPFNSGTTRPLMSSCFLITMKDDSIECIYDTLEECAIICKNAGGIGVNIHNSAAKALFLSFVV</sequence>
<dbReference type="PANTHER" id="PTHR11573:SF6">
    <property type="entry name" value="RIBONUCLEOSIDE-DIPHOSPHATE REDUCTASE LARGE SUBUNIT"/>
    <property type="match status" value="1"/>
</dbReference>
<name>A0A075AEJ4_OPIVI</name>
<comment type="similarity">
    <text evidence="1 4">Belongs to the ribonucleoside diphosphate reductase large chain family.</text>
</comment>
<dbReference type="CTD" id="20320244"/>
<keyword evidence="3 4" id="KW-0560">Oxidoreductase</keyword>
<keyword evidence="4" id="KW-0215">Deoxyribonucleotide synthesis</keyword>
<evidence type="ECO:0000256" key="4">
    <source>
        <dbReference type="RuleBase" id="RU003410"/>
    </source>
</evidence>
<dbReference type="Gene3D" id="3.20.70.20">
    <property type="match status" value="1"/>
</dbReference>
<evidence type="ECO:0000259" key="5">
    <source>
        <dbReference type="Pfam" id="PF00317"/>
    </source>
</evidence>
<dbReference type="SUPFAM" id="SSF51998">
    <property type="entry name" value="PFL-like glycyl radical enzymes"/>
    <property type="match status" value="1"/>
</dbReference>
<dbReference type="EC" id="1.17.4.1" evidence="2 4"/>
<dbReference type="InterPro" id="IPR000788">
    <property type="entry name" value="RNR_lg_C"/>
</dbReference>
<protein>
    <recommendedName>
        <fullName evidence="2 4">Ribonucleoside-diphosphate reductase</fullName>
        <ecNumber evidence="2 4">1.17.4.1</ecNumber>
    </recommendedName>
</protein>
<reference evidence="7 8" key="1">
    <citation type="submission" date="2013-11" db="EMBL/GenBank/DDBJ databases">
        <title>Opisthorchis viverrini - life in the bile duct.</title>
        <authorList>
            <person name="Young N.D."/>
            <person name="Nagarajan N."/>
            <person name="Lin S.J."/>
            <person name="Korhonen P.K."/>
            <person name="Jex A.R."/>
            <person name="Hall R.S."/>
            <person name="Safavi-Hemami H."/>
            <person name="Kaewkong W."/>
            <person name="Bertrand D."/>
            <person name="Gao S."/>
            <person name="Seet Q."/>
            <person name="Wongkham S."/>
            <person name="Teh B.T."/>
            <person name="Wongkham C."/>
            <person name="Intapan P.M."/>
            <person name="Maleewong W."/>
            <person name="Yang X."/>
            <person name="Hu M."/>
            <person name="Wang Z."/>
            <person name="Hofmann A."/>
            <person name="Sternberg P.W."/>
            <person name="Tan P."/>
            <person name="Wang J."/>
            <person name="Gasser R.B."/>
        </authorList>
    </citation>
    <scope>NUCLEOTIDE SEQUENCE [LARGE SCALE GENOMIC DNA]</scope>
</reference>
<dbReference type="SUPFAM" id="SSF48168">
    <property type="entry name" value="R1 subunit of ribonucleotide reductase, N-terminal domain"/>
    <property type="match status" value="1"/>
</dbReference>
<evidence type="ECO:0000256" key="1">
    <source>
        <dbReference type="ARBA" id="ARBA00010406"/>
    </source>
</evidence>
<feature type="domain" description="Ribonucleotide reductase large subunit C-terminal" evidence="6">
    <location>
        <begin position="146"/>
        <end position="186"/>
    </location>
</feature>
<dbReference type="GeneID" id="20320244"/>
<dbReference type="InterPro" id="IPR039718">
    <property type="entry name" value="Rrm1"/>
</dbReference>
<dbReference type="Pfam" id="PF00317">
    <property type="entry name" value="Ribonuc_red_lgN"/>
    <property type="match status" value="1"/>
</dbReference>
<dbReference type="EMBL" id="KL596739">
    <property type="protein sequence ID" value="KER26779.1"/>
    <property type="molecule type" value="Genomic_DNA"/>
</dbReference>
<dbReference type="GO" id="GO:0004748">
    <property type="term" value="F:ribonucleoside-diphosphate reductase activity, thioredoxin disulfide as acceptor"/>
    <property type="evidence" value="ECO:0007669"/>
    <property type="project" value="UniProtKB-EC"/>
</dbReference>
<organism evidence="7 8">
    <name type="scientific">Opisthorchis viverrini</name>
    <name type="common">Southeast Asian liver fluke</name>
    <dbReference type="NCBI Taxonomy" id="6198"/>
    <lineage>
        <taxon>Eukaryota</taxon>
        <taxon>Metazoa</taxon>
        <taxon>Spiralia</taxon>
        <taxon>Lophotrochozoa</taxon>
        <taxon>Platyhelminthes</taxon>
        <taxon>Trematoda</taxon>
        <taxon>Digenea</taxon>
        <taxon>Opisthorchiida</taxon>
        <taxon>Opisthorchiata</taxon>
        <taxon>Opisthorchiidae</taxon>
        <taxon>Opisthorchis</taxon>
    </lineage>
</organism>